<evidence type="ECO:0000313" key="4">
    <source>
        <dbReference type="EMBL" id="TCK73933.1"/>
    </source>
</evidence>
<dbReference type="PANTHER" id="PTHR38731:SF3">
    <property type="entry name" value="BLL6125 PROTEIN"/>
    <property type="match status" value="1"/>
</dbReference>
<comment type="caution">
    <text evidence="4">The sequence shown here is derived from an EMBL/GenBank/DDBJ whole genome shotgun (WGS) entry which is preliminary data.</text>
</comment>
<proteinExistence type="predicted"/>
<feature type="domain" description="FecR protein" evidence="3">
    <location>
        <begin position="89"/>
        <end position="186"/>
    </location>
</feature>
<dbReference type="RefSeq" id="WP_165876703.1">
    <property type="nucleotide sequence ID" value="NZ_SMGK01000002.1"/>
</dbReference>
<feature type="region of interest" description="Disordered" evidence="1">
    <location>
        <begin position="552"/>
        <end position="572"/>
    </location>
</feature>
<gene>
    <name evidence="4" type="ORF">C7378_1553</name>
</gene>
<dbReference type="InterPro" id="IPR006860">
    <property type="entry name" value="FecR"/>
</dbReference>
<evidence type="ECO:0000256" key="1">
    <source>
        <dbReference type="SAM" id="MobiDB-lite"/>
    </source>
</evidence>
<evidence type="ECO:0000313" key="5">
    <source>
        <dbReference type="Proteomes" id="UP000295210"/>
    </source>
</evidence>
<dbReference type="Proteomes" id="UP000295210">
    <property type="component" value="Unassembled WGS sequence"/>
</dbReference>
<reference evidence="4 5" key="1">
    <citation type="submission" date="2019-03" db="EMBL/GenBank/DDBJ databases">
        <title>Genomic Encyclopedia of Type Strains, Phase IV (KMG-IV): sequencing the most valuable type-strain genomes for metagenomic binning, comparative biology and taxonomic classification.</title>
        <authorList>
            <person name="Goeker M."/>
        </authorList>
    </citation>
    <scope>NUCLEOTIDE SEQUENCE [LARGE SCALE GENOMIC DNA]</scope>
    <source>
        <strain evidence="4 5">DSM 103428</strain>
    </source>
</reference>
<name>A0A4R1LAI2_9BACT</name>
<dbReference type="PANTHER" id="PTHR38731">
    <property type="entry name" value="LIPL45-RELATED LIPOPROTEIN-RELATED"/>
    <property type="match status" value="1"/>
</dbReference>
<feature type="chain" id="PRO_5020299731" evidence="2">
    <location>
        <begin position="38"/>
        <end position="597"/>
    </location>
</feature>
<keyword evidence="5" id="KW-1185">Reference proteome</keyword>
<dbReference type="Gene3D" id="2.60.120.1440">
    <property type="match status" value="1"/>
</dbReference>
<dbReference type="Pfam" id="PF04773">
    <property type="entry name" value="FecR"/>
    <property type="match status" value="1"/>
</dbReference>
<organism evidence="4 5">
    <name type="scientific">Acidipila rosea</name>
    <dbReference type="NCBI Taxonomy" id="768535"/>
    <lineage>
        <taxon>Bacteria</taxon>
        <taxon>Pseudomonadati</taxon>
        <taxon>Acidobacteriota</taxon>
        <taxon>Terriglobia</taxon>
        <taxon>Terriglobales</taxon>
        <taxon>Acidobacteriaceae</taxon>
        <taxon>Acidipila</taxon>
    </lineage>
</organism>
<dbReference type="AlphaFoldDB" id="A0A4R1LAI2"/>
<dbReference type="Pfam" id="PF20245">
    <property type="entry name" value="DUF6600"/>
    <property type="match status" value="1"/>
</dbReference>
<evidence type="ECO:0000259" key="3">
    <source>
        <dbReference type="Pfam" id="PF04773"/>
    </source>
</evidence>
<dbReference type="InterPro" id="IPR046535">
    <property type="entry name" value="DUF6600"/>
</dbReference>
<keyword evidence="2" id="KW-0732">Signal</keyword>
<dbReference type="EMBL" id="SMGK01000002">
    <property type="protein sequence ID" value="TCK73933.1"/>
    <property type="molecule type" value="Genomic_DNA"/>
</dbReference>
<accession>A0A4R1LAI2</accession>
<sequence>MRRLETKTHKGNGWWKMAARAAAIALCMAAAVSGARAQDALWQQDSQGGQNEVRAVRLSDVEGDVQVMSDGSTVFNHAQLNMPVMQGMTLKTGNDGRVEVQFEDGSVARVTPNSSITLDKLSRDQDGTTVTTIGAQTGLSYYELNGQSGQYTVHFGPMGVTASESTIFRIDLDQDPATLAVTHGTVHVENSEGRSGFDLRTNQTASINFKDISNYDVVDSVQADSWDQWNSDRDQALARISESQTSARGGTGSPDDPAWNDLDYYGNWYDMPGYGQGWAPSGVDANFDPFGAGSWGYYSGVGYSWISSYPWGWMPYHCGAWNYFGGGPGWMWFPGGCGYGAFGGGWYPYASVWNTPQGYNVPARPVVNPARGGVHMPRQYPMVKVNRTPNQRFRGIGQPRMQPRPITINHTTIRPLQASMHPVSRGPLGEGFTGVTARSTLREFNGGVNSGRMISQPGRLSYATPGQAVNTPGAMVTMPGREVNTPGGMVTMPGSFAGATAGARMVYTPGAFRSMDNGGRFGGMPAQQRYSSPPSFHVSGPSGGGFHGGGFSGGGGFRGGAPSGGGFRGAGGGGGFHGGGGGGGFHGGGGGGSGSHH</sequence>
<evidence type="ECO:0000256" key="2">
    <source>
        <dbReference type="SAM" id="SignalP"/>
    </source>
</evidence>
<protein>
    <submittedName>
        <fullName evidence="4">FecR family protein</fullName>
    </submittedName>
</protein>
<feature type="signal peptide" evidence="2">
    <location>
        <begin position="1"/>
        <end position="37"/>
    </location>
</feature>